<feature type="region of interest" description="Disordered" evidence="9">
    <location>
        <begin position="38"/>
        <end position="86"/>
    </location>
</feature>
<evidence type="ECO:0000256" key="2">
    <source>
        <dbReference type="ARBA" id="ARBA00009801"/>
    </source>
</evidence>
<dbReference type="InterPro" id="IPR007504">
    <property type="entry name" value="H/ACA_rnp_Gar1/Naf1"/>
</dbReference>
<feature type="compositionally biased region" description="Low complexity" evidence="9">
    <location>
        <begin position="715"/>
        <end position="732"/>
    </location>
</feature>
<dbReference type="GeneID" id="18923621"/>
<dbReference type="InterPro" id="IPR009000">
    <property type="entry name" value="Transl_B-barrel_sf"/>
</dbReference>
<organism evidence="11">
    <name type="scientific">Melampsora larici-populina (strain 98AG31 / pathotype 3-4-7)</name>
    <name type="common">Poplar leaf rust fungus</name>
    <dbReference type="NCBI Taxonomy" id="747676"/>
    <lineage>
        <taxon>Eukaryota</taxon>
        <taxon>Fungi</taxon>
        <taxon>Dikarya</taxon>
        <taxon>Basidiomycota</taxon>
        <taxon>Pucciniomycotina</taxon>
        <taxon>Pucciniomycetes</taxon>
        <taxon>Pucciniales</taxon>
        <taxon>Melampsoraceae</taxon>
        <taxon>Melampsora</taxon>
    </lineage>
</organism>
<feature type="region of interest" description="Disordered" evidence="9">
    <location>
        <begin position="891"/>
        <end position="997"/>
    </location>
</feature>
<dbReference type="PANTHER" id="PTHR31633">
    <property type="entry name" value="H/ACA RIBONUCLEOPROTEIN COMPLEX NON-CORE SUBUNIT NAF1"/>
    <property type="match status" value="1"/>
</dbReference>
<feature type="compositionally biased region" description="Polar residues" evidence="9">
    <location>
        <begin position="646"/>
        <end position="657"/>
    </location>
</feature>
<feature type="compositionally biased region" description="Polar residues" evidence="9">
    <location>
        <begin position="338"/>
        <end position="370"/>
    </location>
</feature>
<dbReference type="InParanoid" id="F4RUY0"/>
<keyword evidence="7" id="KW-0694">RNA-binding</keyword>
<dbReference type="GO" id="GO:0005634">
    <property type="term" value="C:nucleus"/>
    <property type="evidence" value="ECO:0007669"/>
    <property type="project" value="UniProtKB-SubCell"/>
</dbReference>
<dbReference type="Proteomes" id="UP000001072">
    <property type="component" value="Unassembled WGS sequence"/>
</dbReference>
<dbReference type="GO" id="GO:0006364">
    <property type="term" value="P:rRNA processing"/>
    <property type="evidence" value="ECO:0007669"/>
    <property type="project" value="UniProtKB-KW"/>
</dbReference>
<feature type="compositionally biased region" description="Acidic residues" evidence="9">
    <location>
        <begin position="287"/>
        <end position="311"/>
    </location>
</feature>
<dbReference type="InterPro" id="IPR038664">
    <property type="entry name" value="Gar1/Naf1_Cbf5-bd_sf"/>
</dbReference>
<evidence type="ECO:0000256" key="8">
    <source>
        <dbReference type="ARBA" id="ARBA00023242"/>
    </source>
</evidence>
<evidence type="ECO:0000313" key="11">
    <source>
        <dbReference type="Proteomes" id="UP000001072"/>
    </source>
</evidence>
<accession>F4RUY0</accession>
<dbReference type="EMBL" id="GL883122">
    <property type="protein sequence ID" value="EGG03774.1"/>
    <property type="molecule type" value="Genomic_DNA"/>
</dbReference>
<evidence type="ECO:0000256" key="3">
    <source>
        <dbReference type="ARBA" id="ARBA00021438"/>
    </source>
</evidence>
<feature type="region of interest" description="Disordered" evidence="9">
    <location>
        <begin position="678"/>
        <end position="818"/>
    </location>
</feature>
<dbReference type="HOGENOM" id="CLU_300356_0_0_1"/>
<dbReference type="SUPFAM" id="SSF50447">
    <property type="entry name" value="Translation proteins"/>
    <property type="match status" value="1"/>
</dbReference>
<evidence type="ECO:0000256" key="7">
    <source>
        <dbReference type="ARBA" id="ARBA00022884"/>
    </source>
</evidence>
<feature type="compositionally biased region" description="Low complexity" evidence="9">
    <location>
        <begin position="949"/>
        <end position="958"/>
    </location>
</feature>
<evidence type="ECO:0000313" key="10">
    <source>
        <dbReference type="EMBL" id="EGG03774.1"/>
    </source>
</evidence>
<keyword evidence="6" id="KW-0597">Phosphoprotein</keyword>
<gene>
    <name evidence="10" type="ORF">MELLADRAFT_108979</name>
</gene>
<feature type="compositionally biased region" description="Low complexity" evidence="9">
    <location>
        <begin position="800"/>
        <end position="818"/>
    </location>
</feature>
<feature type="compositionally biased region" description="Basic and acidic residues" evidence="9">
    <location>
        <begin position="401"/>
        <end position="418"/>
    </location>
</feature>
<feature type="compositionally biased region" description="Basic residues" evidence="9">
    <location>
        <begin position="425"/>
        <end position="437"/>
    </location>
</feature>
<feature type="compositionally biased region" description="Low complexity" evidence="9">
    <location>
        <begin position="901"/>
        <end position="916"/>
    </location>
</feature>
<evidence type="ECO:0000256" key="5">
    <source>
        <dbReference type="ARBA" id="ARBA00022552"/>
    </source>
</evidence>
<name>F4RUY0_MELLP</name>
<feature type="compositionally biased region" description="Low complexity" evidence="9">
    <location>
        <begin position="927"/>
        <end position="936"/>
    </location>
</feature>
<proteinExistence type="inferred from homology"/>
<feature type="compositionally biased region" description="Polar residues" evidence="9">
    <location>
        <begin position="783"/>
        <end position="792"/>
    </location>
</feature>
<dbReference type="Pfam" id="PF04410">
    <property type="entry name" value="Gar1"/>
    <property type="match status" value="1"/>
</dbReference>
<keyword evidence="8" id="KW-0539">Nucleus</keyword>
<dbReference type="RefSeq" id="XP_007412888.1">
    <property type="nucleotide sequence ID" value="XM_007412826.1"/>
</dbReference>
<dbReference type="GO" id="GO:0003723">
    <property type="term" value="F:RNA binding"/>
    <property type="evidence" value="ECO:0007669"/>
    <property type="project" value="UniProtKB-KW"/>
</dbReference>
<feature type="compositionally biased region" description="Polar residues" evidence="9">
    <location>
        <begin position="271"/>
        <end position="280"/>
    </location>
</feature>
<dbReference type="GO" id="GO:0000493">
    <property type="term" value="P:box H/ACA snoRNP assembly"/>
    <property type="evidence" value="ECO:0007669"/>
    <property type="project" value="InterPro"/>
</dbReference>
<dbReference type="GO" id="GO:0005732">
    <property type="term" value="C:sno(s)RNA-containing ribonucleoprotein complex"/>
    <property type="evidence" value="ECO:0007669"/>
    <property type="project" value="InterPro"/>
</dbReference>
<evidence type="ECO:0000256" key="4">
    <source>
        <dbReference type="ARBA" id="ARBA00022517"/>
    </source>
</evidence>
<feature type="region of interest" description="Disordered" evidence="9">
    <location>
        <begin position="252"/>
        <end position="317"/>
    </location>
</feature>
<feature type="compositionally biased region" description="Polar residues" evidence="9">
    <location>
        <begin position="959"/>
        <end position="973"/>
    </location>
</feature>
<feature type="region of interest" description="Disordered" evidence="9">
    <location>
        <begin position="329"/>
        <end position="457"/>
    </location>
</feature>
<feature type="compositionally biased region" description="Low complexity" evidence="9">
    <location>
        <begin position="745"/>
        <end position="770"/>
    </location>
</feature>
<dbReference type="eggNOG" id="KOG2236">
    <property type="taxonomic scope" value="Eukaryota"/>
</dbReference>
<dbReference type="AlphaFoldDB" id="F4RUY0"/>
<protein>
    <recommendedName>
        <fullName evidence="3">H/ACA ribonucleoprotein complex non-core subunit NAF1</fullName>
    </recommendedName>
</protein>
<dbReference type="STRING" id="747676.F4RUY0"/>
<dbReference type="Gene3D" id="2.40.10.230">
    <property type="entry name" value="Probable tRNA pseudouridine synthase domain"/>
    <property type="match status" value="1"/>
</dbReference>
<feature type="compositionally biased region" description="Polar residues" evidence="9">
    <location>
        <begin position="386"/>
        <end position="400"/>
    </location>
</feature>
<keyword evidence="4" id="KW-0690">Ribosome biogenesis</keyword>
<dbReference type="KEGG" id="mlr:MELLADRAFT_108979"/>
<comment type="similarity">
    <text evidence="2">Belongs to the NAF1 family.</text>
</comment>
<feature type="compositionally biased region" description="Polar residues" evidence="9">
    <location>
        <begin position="54"/>
        <end position="68"/>
    </location>
</feature>
<reference evidence="11" key="1">
    <citation type="journal article" date="2011" name="Proc. Natl. Acad. Sci. U.S.A.">
        <title>Obligate biotrophy features unraveled by the genomic analysis of rust fungi.</title>
        <authorList>
            <person name="Duplessis S."/>
            <person name="Cuomo C.A."/>
            <person name="Lin Y.-C."/>
            <person name="Aerts A."/>
            <person name="Tisserant E."/>
            <person name="Veneault-Fourrey C."/>
            <person name="Joly D.L."/>
            <person name="Hacquard S."/>
            <person name="Amselem J."/>
            <person name="Cantarel B.L."/>
            <person name="Chiu R."/>
            <person name="Coutinho P.M."/>
            <person name="Feau N."/>
            <person name="Field M."/>
            <person name="Frey P."/>
            <person name="Gelhaye E."/>
            <person name="Goldberg J."/>
            <person name="Grabherr M.G."/>
            <person name="Kodira C.D."/>
            <person name="Kohler A."/>
            <person name="Kuees U."/>
            <person name="Lindquist E.A."/>
            <person name="Lucas S.M."/>
            <person name="Mago R."/>
            <person name="Mauceli E."/>
            <person name="Morin E."/>
            <person name="Murat C."/>
            <person name="Pangilinan J.L."/>
            <person name="Park R."/>
            <person name="Pearson M."/>
            <person name="Quesneville H."/>
            <person name="Rouhier N."/>
            <person name="Sakthikumar S."/>
            <person name="Salamov A.A."/>
            <person name="Schmutz J."/>
            <person name="Selles B."/>
            <person name="Shapiro H."/>
            <person name="Tanguay P."/>
            <person name="Tuskan G.A."/>
            <person name="Henrissat B."/>
            <person name="Van de Peer Y."/>
            <person name="Rouze P."/>
            <person name="Ellis J.G."/>
            <person name="Dodds P.N."/>
            <person name="Schein J.E."/>
            <person name="Zhong S."/>
            <person name="Hamelin R.C."/>
            <person name="Grigoriev I.V."/>
            <person name="Szabo L.J."/>
            <person name="Martin F."/>
        </authorList>
    </citation>
    <scope>NUCLEOTIDE SEQUENCE [LARGE SCALE GENOMIC DNA]</scope>
    <source>
        <strain evidence="11">98AG31 / pathotype 3-4-7</strain>
    </source>
</reference>
<dbReference type="GO" id="GO:0001522">
    <property type="term" value="P:pseudouridine synthesis"/>
    <property type="evidence" value="ECO:0007669"/>
    <property type="project" value="InterPro"/>
</dbReference>
<feature type="region of interest" description="Disordered" evidence="9">
    <location>
        <begin position="638"/>
        <end position="664"/>
    </location>
</feature>
<evidence type="ECO:0000256" key="6">
    <source>
        <dbReference type="ARBA" id="ARBA00022553"/>
    </source>
</evidence>
<dbReference type="OrthoDB" id="21550at2759"/>
<dbReference type="InterPro" id="IPR040309">
    <property type="entry name" value="Naf1"/>
</dbReference>
<evidence type="ECO:0000256" key="1">
    <source>
        <dbReference type="ARBA" id="ARBA00004123"/>
    </source>
</evidence>
<evidence type="ECO:0000256" key="9">
    <source>
        <dbReference type="SAM" id="MobiDB-lite"/>
    </source>
</evidence>
<feature type="region of interest" description="Disordered" evidence="9">
    <location>
        <begin position="183"/>
        <end position="208"/>
    </location>
</feature>
<keyword evidence="11" id="KW-1185">Reference proteome</keyword>
<comment type="subcellular location">
    <subcellularLocation>
        <location evidence="1">Nucleus</location>
    </subcellularLocation>
</comment>
<feature type="compositionally biased region" description="Pro residues" evidence="9">
    <location>
        <begin position="982"/>
        <end position="997"/>
    </location>
</feature>
<dbReference type="VEuPathDB" id="FungiDB:MELLADRAFT_108979"/>
<dbReference type="PANTHER" id="PTHR31633:SF1">
    <property type="entry name" value="H_ACA RIBONUCLEOPROTEIN COMPLEX NON-CORE SUBUNIT NAF1"/>
    <property type="match status" value="1"/>
</dbReference>
<sequence>MDQSPQNEPIVLLPNSNEPILETNLTVEAHISITSTDIKSNSESMEISNSELNAETNESTTNIDSSTVKTEDEKCIKSEPNSDGLLEVTGETPQIELAQNVIVNQSNSQITLPQGQDLKSLDQAIEEAIRKATSQDPCQSQDSTFQPIQHAVTDLAASSSSYPTYPTMSTQPARNFVPNPSNPHFIGSDPLQYRNDSQTPHRPTAPNLPQDILHIIESDFTNADGTTIDERRETELSRITEELRIKVRLSRYQRARDEMSGSETETESNSDEVQIQSHLRPSNGEKVEDEEENQFSETDESDVDGSGDEEAERIKNNKLLETIKAEIDESCAMDSKPDNTNESLPHNSEPISSETLDSTNPTPTSVQTLPEGSAVSCEQDPHLDSTKTPAVSNQAAASESTHQEEVSPTHPVDTKDTAKPTTGNKSRRRARKRKPKNRTTAEDDESESGSGSDVNDMDVAIKIGPTTEHELKDVPAEIIELPFDNVPESDLKDIKSFGVIASLIDNIVVIKGDINMGYETVLDEGSMICWKDGTLIGKVFETFGAVTEPHYSIRLPSKLQEMSKNPTENKRFSTDTPVYFVPSQTSFLFTSHIQAQPKGTDASNLYDEEVTNVDEIEFSDDEAEAAYVRSCRNARKAAAMEKRQQTKPGANKVQSGPSYLPNPDLLISAGKHMLDKRPSDVLNYNDEDGDGADTDYSVLERPKGLDFNMTTPSISASASNNNNQNRNTSARSTNKRGSDSRGNNRSQGPSRGKPRGSRGSMKGGRNNSSSDQRDTHSKPPHNSGPSNSQFPSPSRADVIPSSTPTNWSNPSSSSTLPSTSFTPFIHPLPANPTHAVPQYVPQAFGGFGGYNPNPPVYNPYNYNLANSSGTASHNTPSYGFAPSLPNMSRIPTCQTYPTFPSQPQQQGYTGQTGFPTMSPNGFAINGYQPTQSSYYPPYTPSPLSMGSAQFQQQPQQQQRSFNPDSLPIQQPSVNGIHYNPRFFPPSNQPHLPPHPHQ</sequence>
<feature type="compositionally biased region" description="Low complexity" evidence="9">
    <location>
        <begin position="41"/>
        <end position="53"/>
    </location>
</feature>
<keyword evidence="5" id="KW-0698">rRNA processing</keyword>